<evidence type="ECO:0000256" key="8">
    <source>
        <dbReference type="ARBA" id="ARBA00023034"/>
    </source>
</evidence>
<sequence length="1233" mass="136843">MHMEFSFKSTSAPRKMNDSSFNMSNTFHCAPKFVYGPSAAAAGAVDEEDFIRAFEEVKIILRYSRLGTEMEDAMTKIREVLADDKRDWEHRVTALKKMRSLLLAGAVEFDGFSQQLRLTEAAFKLSSKDLRSQVVREACITLGHLSYILGNRFDHCAESIMPTLLTLVSNSAKVMATSGIAVIRLIIRHTHYPRLIPIMTSSCQSKSVAVRRRCFEFLDLLLQEWQTNSLERNVAVLTETIKKGVHDADSEARSVARKCYWTFHGHFSREAEQLFQALESSYQKALQSHMKSSDSILSLPASDRSSSSSQESLKGPSTPGSLQRSRSDVDVNAAATASAKTRMTPVPASPAPFSAASALPPGSYASLGDGIRAKSNMCTYGSPGSRNTDLEQLFDIFTTFSALCRYAFFSLYKYTMLCRVAAGSRSGSPGRLLSHTYGRISRATAGTTPAERRPKVPRSHGCSRDTSPDRSGLARSRIPRPSMSQGCSRDTSRESSRDTSPARGFSPLASRRVSRSTSALHSAESVGHSGLAHQARISASVNAMRILNTGTEVEAAVADALLLGDARNNKRRPVRRRYESPGIYSDDDANSDASSACSERSYGSRNGGPPHYMRQTEDVAEVLNHCASSNWSERKEGLLGLQNLLVSQRILSRVELKRLCEIFTRMFADPHSKVFSMFLETLVDFITLHREDVQDWLFVLLTQLLKKMGADLLGSVQAKVQKALDVTRDSFPFDQQFNILMRFIVDQTQTPNLKVKVAILRYIECLARQMDPADFVNSSETRLAVSRIITWTTEPKSSDVRKAAQVVLIALFELNTPEFTMLLGALPKTFQDGATKLLHSHLRNSSNTRVSPSSTMGRTPPPPRHPSSRSSPLTSPTNCSHGGLSPSMLEYDTENLNTDQIYSSLRGVTEAIQNFSFRSQEDLMEPGRGKREDTGPGGRTALDNKTSLLNTPSPRSFSGPRGRDYNPYNYSDTISAYDKAALRETVYEDDVEQLRDGEAVGELLKELSNPSERPEERRGALVELLKIAREDSLAVWEEHFKTMLLLLLETLSDQDHTIRALALRVLKEILRNQPARFKNYAELTIMKTLELHKDSHKEVVRAAEESASTLAGSIHPEQCIKVLCPIVQTADYPINLASIKMQTKVIERITKESLHQLLPDIIPGLLQGYDNTESSVRKASVFCLVAVYSVIGEELKPYLAQLTGSKMKLLNLYIKRAQTSTSNSSSSSDISSY</sequence>
<keyword evidence="10" id="KW-0131">Cell cycle</keyword>
<evidence type="ECO:0000313" key="15">
    <source>
        <dbReference type="Proteomes" id="UP000694402"/>
    </source>
</evidence>
<keyword evidence="8" id="KW-0333">Golgi apparatus</keyword>
<dbReference type="GO" id="GO:0045180">
    <property type="term" value="C:basal cortex"/>
    <property type="evidence" value="ECO:0007669"/>
    <property type="project" value="TreeGrafter"/>
</dbReference>
<dbReference type="GO" id="GO:0008017">
    <property type="term" value="F:microtubule binding"/>
    <property type="evidence" value="ECO:0007669"/>
    <property type="project" value="TreeGrafter"/>
</dbReference>
<evidence type="ECO:0000256" key="3">
    <source>
        <dbReference type="ARBA" id="ARBA00004629"/>
    </source>
</evidence>
<feature type="compositionally biased region" description="Basic and acidic residues" evidence="12">
    <location>
        <begin position="919"/>
        <end position="934"/>
    </location>
</feature>
<evidence type="ECO:0000256" key="11">
    <source>
        <dbReference type="ARBA" id="ARBA00023328"/>
    </source>
</evidence>
<organism evidence="14 15">
    <name type="scientific">Oncorhynchus tshawytscha</name>
    <name type="common">Chinook salmon</name>
    <name type="synonym">Salmo tshawytscha</name>
    <dbReference type="NCBI Taxonomy" id="74940"/>
    <lineage>
        <taxon>Eukaryota</taxon>
        <taxon>Metazoa</taxon>
        <taxon>Chordata</taxon>
        <taxon>Craniata</taxon>
        <taxon>Vertebrata</taxon>
        <taxon>Euteleostomi</taxon>
        <taxon>Actinopterygii</taxon>
        <taxon>Neopterygii</taxon>
        <taxon>Teleostei</taxon>
        <taxon>Protacanthopterygii</taxon>
        <taxon>Salmoniformes</taxon>
        <taxon>Salmonidae</taxon>
        <taxon>Salmoninae</taxon>
        <taxon>Oncorhynchus</taxon>
    </lineage>
</organism>
<dbReference type="InterPro" id="IPR024395">
    <property type="entry name" value="CLASP_N_dom"/>
</dbReference>
<feature type="region of interest" description="Disordered" evidence="12">
    <location>
        <begin position="917"/>
        <end position="965"/>
    </location>
</feature>
<feature type="region of interest" description="Disordered" evidence="12">
    <location>
        <begin position="424"/>
        <end position="531"/>
    </location>
</feature>
<dbReference type="Gene3D" id="1.25.10.10">
    <property type="entry name" value="Leucine-rich Repeat Variant"/>
    <property type="match status" value="3"/>
</dbReference>
<feature type="compositionally biased region" description="Polar residues" evidence="12">
    <location>
        <begin position="943"/>
        <end position="956"/>
    </location>
</feature>
<comment type="subcellular location">
    <subcellularLocation>
        <location evidence="3">Chromosome</location>
        <location evidence="3">Centromere</location>
        <location evidence="3">Kinetochore</location>
    </subcellularLocation>
    <subcellularLocation>
        <location evidence="1">Cytoplasm</location>
        <location evidence="1">Cytoskeleton</location>
        <location evidence="1">Microtubule organizing center</location>
        <location evidence="1">Centrosome</location>
    </subcellularLocation>
    <subcellularLocation>
        <location evidence="2">Golgi apparatus</location>
        <location evidence="2">trans-Golgi network</location>
    </subcellularLocation>
</comment>
<keyword evidence="6" id="KW-0677">Repeat</keyword>
<dbReference type="Pfam" id="PF23271">
    <property type="entry name" value="HEAT_GCN1"/>
    <property type="match status" value="1"/>
</dbReference>
<name>A0AAZ3R203_ONCTS</name>
<dbReference type="SMART" id="SM01349">
    <property type="entry name" value="TOG"/>
    <property type="match status" value="3"/>
</dbReference>
<reference evidence="14" key="2">
    <citation type="submission" date="2025-08" db="UniProtKB">
        <authorList>
            <consortium name="Ensembl"/>
        </authorList>
    </citation>
    <scope>IDENTIFICATION</scope>
</reference>
<feature type="compositionally biased region" description="Polar residues" evidence="12">
    <location>
        <begin position="843"/>
        <end position="857"/>
    </location>
</feature>
<dbReference type="PANTHER" id="PTHR21567:SF28">
    <property type="entry name" value="CLIP-ASSOCIATING PROTEIN 1"/>
    <property type="match status" value="1"/>
</dbReference>
<evidence type="ECO:0000313" key="14">
    <source>
        <dbReference type="Ensembl" id="ENSOTSP00005134420.1"/>
    </source>
</evidence>
<dbReference type="GeneTree" id="ENSGT00940000154817"/>
<dbReference type="InterPro" id="IPR057546">
    <property type="entry name" value="HEAT_GCN1"/>
</dbReference>
<evidence type="ECO:0000256" key="9">
    <source>
        <dbReference type="ARBA" id="ARBA00023212"/>
    </source>
</evidence>
<evidence type="ECO:0000256" key="1">
    <source>
        <dbReference type="ARBA" id="ARBA00004300"/>
    </source>
</evidence>
<evidence type="ECO:0000256" key="6">
    <source>
        <dbReference type="ARBA" id="ARBA00022737"/>
    </source>
</evidence>
<dbReference type="GO" id="GO:0090307">
    <property type="term" value="P:mitotic spindle assembly"/>
    <property type="evidence" value="ECO:0007669"/>
    <property type="project" value="TreeGrafter"/>
</dbReference>
<dbReference type="Proteomes" id="UP000694402">
    <property type="component" value="Unassembled WGS sequence"/>
</dbReference>
<keyword evidence="4" id="KW-0158">Chromosome</keyword>
<dbReference type="GO" id="GO:0040001">
    <property type="term" value="P:establishment of mitotic spindle localization"/>
    <property type="evidence" value="ECO:0007669"/>
    <property type="project" value="TreeGrafter"/>
</dbReference>
<feature type="region of interest" description="Disordered" evidence="12">
    <location>
        <begin position="840"/>
        <end position="890"/>
    </location>
</feature>
<dbReference type="GO" id="GO:0043515">
    <property type="term" value="F:kinetochore binding"/>
    <property type="evidence" value="ECO:0007669"/>
    <property type="project" value="TreeGrafter"/>
</dbReference>
<dbReference type="GO" id="GO:0005881">
    <property type="term" value="C:cytoplasmic microtubule"/>
    <property type="evidence" value="ECO:0007669"/>
    <property type="project" value="TreeGrafter"/>
</dbReference>
<keyword evidence="15" id="KW-1185">Reference proteome</keyword>
<keyword evidence="5" id="KW-0963">Cytoplasm</keyword>
<evidence type="ECO:0000256" key="10">
    <source>
        <dbReference type="ARBA" id="ARBA00023306"/>
    </source>
</evidence>
<evidence type="ECO:0000256" key="12">
    <source>
        <dbReference type="SAM" id="MobiDB-lite"/>
    </source>
</evidence>
<evidence type="ECO:0000256" key="5">
    <source>
        <dbReference type="ARBA" id="ARBA00022490"/>
    </source>
</evidence>
<reference evidence="15" key="1">
    <citation type="journal article" date="2018" name="PLoS ONE">
        <title>Chinook salmon (Oncorhynchus tshawytscha) genome and transcriptome.</title>
        <authorList>
            <person name="Christensen K.A."/>
            <person name="Leong J.S."/>
            <person name="Sakhrani D."/>
            <person name="Biagi C.A."/>
            <person name="Minkley D.R."/>
            <person name="Withler R.E."/>
            <person name="Rondeau E.B."/>
            <person name="Koop B.F."/>
            <person name="Devlin R.H."/>
        </authorList>
    </citation>
    <scope>NUCLEOTIDE SEQUENCE [LARGE SCALE GENOMIC DNA]</scope>
</reference>
<dbReference type="SUPFAM" id="SSF48371">
    <property type="entry name" value="ARM repeat"/>
    <property type="match status" value="1"/>
</dbReference>
<feature type="region of interest" description="Disordered" evidence="12">
    <location>
        <begin position="573"/>
        <end position="613"/>
    </location>
</feature>
<feature type="compositionally biased region" description="Low complexity" evidence="12">
    <location>
        <begin position="296"/>
        <end position="317"/>
    </location>
</feature>
<dbReference type="PANTHER" id="PTHR21567">
    <property type="entry name" value="CLASP"/>
    <property type="match status" value="1"/>
</dbReference>
<protein>
    <recommendedName>
        <fullName evidence="13">TOG domain-containing protein</fullName>
    </recommendedName>
</protein>
<dbReference type="GO" id="GO:0072686">
    <property type="term" value="C:mitotic spindle"/>
    <property type="evidence" value="ECO:0007669"/>
    <property type="project" value="TreeGrafter"/>
</dbReference>
<feature type="compositionally biased region" description="Low complexity" evidence="12">
    <location>
        <begin position="868"/>
        <end position="877"/>
    </location>
</feature>
<feature type="compositionally biased region" description="Low complexity" evidence="12">
    <location>
        <begin position="424"/>
        <end position="434"/>
    </location>
</feature>
<dbReference type="GO" id="GO:0000776">
    <property type="term" value="C:kinetochore"/>
    <property type="evidence" value="ECO:0007669"/>
    <property type="project" value="UniProtKB-KW"/>
</dbReference>
<keyword evidence="11" id="KW-0137">Centromere</keyword>
<dbReference type="Ensembl" id="ENSOTST00005151253.1">
    <property type="protein sequence ID" value="ENSOTSP00005134420.1"/>
    <property type="gene ID" value="ENSOTSG00005058147.1"/>
</dbReference>
<evidence type="ECO:0000256" key="7">
    <source>
        <dbReference type="ARBA" id="ARBA00022838"/>
    </source>
</evidence>
<dbReference type="Pfam" id="PF12348">
    <property type="entry name" value="CLASP_N"/>
    <property type="match status" value="1"/>
</dbReference>
<feature type="region of interest" description="Disordered" evidence="12">
    <location>
        <begin position="296"/>
        <end position="352"/>
    </location>
</feature>
<dbReference type="InterPro" id="IPR011989">
    <property type="entry name" value="ARM-like"/>
</dbReference>
<dbReference type="GO" id="GO:0005876">
    <property type="term" value="C:spindle microtubule"/>
    <property type="evidence" value="ECO:0007669"/>
    <property type="project" value="TreeGrafter"/>
</dbReference>
<dbReference type="InterPro" id="IPR016024">
    <property type="entry name" value="ARM-type_fold"/>
</dbReference>
<evidence type="ECO:0000256" key="4">
    <source>
        <dbReference type="ARBA" id="ARBA00022454"/>
    </source>
</evidence>
<evidence type="ECO:0000256" key="2">
    <source>
        <dbReference type="ARBA" id="ARBA00004601"/>
    </source>
</evidence>
<feature type="domain" description="TOG" evidence="13">
    <location>
        <begin position="69"/>
        <end position="299"/>
    </location>
</feature>
<dbReference type="FunFam" id="1.25.10.10:FF:000001">
    <property type="entry name" value="CLIP-associating protein 1 isoform 2"/>
    <property type="match status" value="1"/>
</dbReference>
<accession>A0AAZ3R203</accession>
<feature type="domain" description="TOG" evidence="13">
    <location>
        <begin position="611"/>
        <end position="848"/>
    </location>
</feature>
<gene>
    <name evidence="14" type="primary">CLASP1</name>
</gene>
<dbReference type="AlphaFoldDB" id="A0AAZ3R203"/>
<dbReference type="Pfam" id="PF21040">
    <property type="entry name" value="CEP104-like_TOG"/>
    <property type="match status" value="1"/>
</dbReference>
<evidence type="ECO:0000259" key="13">
    <source>
        <dbReference type="SMART" id="SM01349"/>
    </source>
</evidence>
<feature type="domain" description="TOG" evidence="13">
    <location>
        <begin position="989"/>
        <end position="1223"/>
    </location>
</feature>
<proteinExistence type="predicted"/>
<keyword evidence="9" id="KW-0206">Cytoskeleton</keyword>
<keyword evidence="7" id="KW-0995">Kinetochore</keyword>
<dbReference type="GO" id="GO:0005815">
    <property type="term" value="C:microtubule organizing center"/>
    <property type="evidence" value="ECO:0007669"/>
    <property type="project" value="TreeGrafter"/>
</dbReference>
<dbReference type="FunFam" id="1.25.10.10:FF:000005">
    <property type="entry name" value="CLIP-associating protein 1 isoform 2"/>
    <property type="match status" value="1"/>
</dbReference>
<dbReference type="InterPro" id="IPR034085">
    <property type="entry name" value="TOG"/>
</dbReference>
<reference evidence="14" key="3">
    <citation type="submission" date="2025-09" db="UniProtKB">
        <authorList>
            <consortium name="Ensembl"/>
        </authorList>
    </citation>
    <scope>IDENTIFICATION</scope>
</reference>